<dbReference type="InterPro" id="IPR013022">
    <property type="entry name" value="Xyl_isomerase-like_TIM-brl"/>
</dbReference>
<evidence type="ECO:0000313" key="3">
    <source>
        <dbReference type="Proteomes" id="UP001183629"/>
    </source>
</evidence>
<dbReference type="PANTHER" id="PTHR12110">
    <property type="entry name" value="HYDROXYPYRUVATE ISOMERASE"/>
    <property type="match status" value="1"/>
</dbReference>
<dbReference type="PANTHER" id="PTHR12110:SF41">
    <property type="entry name" value="INOSOSE DEHYDRATASE"/>
    <property type="match status" value="1"/>
</dbReference>
<accession>A0AAE3ZW24</accession>
<name>A0AAE3ZW24_9ACTN</name>
<evidence type="ECO:0000313" key="2">
    <source>
        <dbReference type="EMBL" id="MDR7325865.1"/>
    </source>
</evidence>
<organism evidence="2 3">
    <name type="scientific">Catenuloplanes niger</name>
    <dbReference type="NCBI Taxonomy" id="587534"/>
    <lineage>
        <taxon>Bacteria</taxon>
        <taxon>Bacillati</taxon>
        <taxon>Actinomycetota</taxon>
        <taxon>Actinomycetes</taxon>
        <taxon>Micromonosporales</taxon>
        <taxon>Micromonosporaceae</taxon>
        <taxon>Catenuloplanes</taxon>
    </lineage>
</organism>
<dbReference type="EC" id="4.2.1.44" evidence="2"/>
<reference evidence="2 3" key="1">
    <citation type="submission" date="2023-07" db="EMBL/GenBank/DDBJ databases">
        <title>Sequencing the genomes of 1000 actinobacteria strains.</title>
        <authorList>
            <person name="Klenk H.-P."/>
        </authorList>
    </citation>
    <scope>NUCLEOTIDE SEQUENCE [LARGE SCALE GENOMIC DNA]</scope>
    <source>
        <strain evidence="2 3">DSM 44711</strain>
    </source>
</reference>
<feature type="domain" description="Xylose isomerase-like TIM barrel" evidence="1">
    <location>
        <begin position="44"/>
        <end position="270"/>
    </location>
</feature>
<dbReference type="Proteomes" id="UP001183629">
    <property type="component" value="Unassembled WGS sequence"/>
</dbReference>
<dbReference type="Pfam" id="PF01261">
    <property type="entry name" value="AP_endonuc_2"/>
    <property type="match status" value="1"/>
</dbReference>
<dbReference type="GO" id="GO:0050114">
    <property type="term" value="F:myo-inosose-2 dehydratase activity"/>
    <property type="evidence" value="ECO:0007669"/>
    <property type="project" value="UniProtKB-EC"/>
</dbReference>
<dbReference type="InterPro" id="IPR050312">
    <property type="entry name" value="IolE/XylAMocC-like"/>
</dbReference>
<dbReference type="EMBL" id="JAVDYC010000001">
    <property type="protein sequence ID" value="MDR7325865.1"/>
    <property type="molecule type" value="Genomic_DNA"/>
</dbReference>
<comment type="caution">
    <text evidence="2">The sequence shown here is derived from an EMBL/GenBank/DDBJ whole genome shotgun (WGS) entry which is preliminary data.</text>
</comment>
<gene>
    <name evidence="2" type="ORF">J2S44_006115</name>
</gene>
<evidence type="ECO:0000259" key="1">
    <source>
        <dbReference type="Pfam" id="PF01261"/>
    </source>
</evidence>
<proteinExistence type="predicted"/>
<dbReference type="RefSeq" id="WP_310420918.1">
    <property type="nucleotide sequence ID" value="NZ_JAVDYC010000001.1"/>
</dbReference>
<dbReference type="Gene3D" id="3.20.20.150">
    <property type="entry name" value="Divalent-metal-dependent TIM barrel enzymes"/>
    <property type="match status" value="1"/>
</dbReference>
<keyword evidence="2" id="KW-0456">Lyase</keyword>
<sequence>MKQTVERSGVPSSQRLGGAPISWGVCEAPGWGLELPADRVLSEMSSLGLRATELGPTGYLGKDAADVRELLDRSGLRLIGGFLPVPMHLATAADLDEAATAMDTLAAAGASVVVLAARSADGSYDHAVPLDETEWRTLFATLGTLQAMARERGLLPTLHPHVGTAIESRDAVLRLLDGSDVPICLDTGHLLLGGMRPEELIALAADRIAHVHLKDVDTSVAGRGLPYVDAVRAGLYRPLGDGDLDIPALVRSLEAVGYRGWYVLEQDCALHDVPPAGEGPIGDVRRSVTYLKENV</sequence>
<dbReference type="InterPro" id="IPR036237">
    <property type="entry name" value="Xyl_isomerase-like_sf"/>
</dbReference>
<protein>
    <submittedName>
        <fullName evidence="2">Inosose dehydratase</fullName>
        <ecNumber evidence="2">4.2.1.44</ecNumber>
    </submittedName>
</protein>
<dbReference type="AlphaFoldDB" id="A0AAE3ZW24"/>
<keyword evidence="3" id="KW-1185">Reference proteome</keyword>
<dbReference type="SUPFAM" id="SSF51658">
    <property type="entry name" value="Xylose isomerase-like"/>
    <property type="match status" value="1"/>
</dbReference>